<dbReference type="SUPFAM" id="SSF103473">
    <property type="entry name" value="MFS general substrate transporter"/>
    <property type="match status" value="1"/>
</dbReference>
<feature type="transmembrane region" description="Helical" evidence="7">
    <location>
        <begin position="179"/>
        <end position="200"/>
    </location>
</feature>
<keyword evidence="10" id="KW-1185">Reference proteome</keyword>
<evidence type="ECO:0000259" key="8">
    <source>
        <dbReference type="PROSITE" id="PS50850"/>
    </source>
</evidence>
<dbReference type="PANTHER" id="PTHR23517">
    <property type="entry name" value="RESISTANCE PROTEIN MDTM, PUTATIVE-RELATED-RELATED"/>
    <property type="match status" value="1"/>
</dbReference>
<evidence type="ECO:0000313" key="10">
    <source>
        <dbReference type="Proteomes" id="UP000194221"/>
    </source>
</evidence>
<proteinExistence type="predicted"/>
<dbReference type="InterPro" id="IPR036259">
    <property type="entry name" value="MFS_trans_sf"/>
</dbReference>
<dbReference type="InterPro" id="IPR020846">
    <property type="entry name" value="MFS_dom"/>
</dbReference>
<keyword evidence="2" id="KW-0813">Transport</keyword>
<feature type="transmembrane region" description="Helical" evidence="7">
    <location>
        <begin position="99"/>
        <end position="119"/>
    </location>
</feature>
<feature type="transmembrane region" description="Helical" evidence="7">
    <location>
        <begin position="262"/>
        <end position="283"/>
    </location>
</feature>
<dbReference type="GO" id="GO:0022857">
    <property type="term" value="F:transmembrane transporter activity"/>
    <property type="evidence" value="ECO:0007669"/>
    <property type="project" value="InterPro"/>
</dbReference>
<feature type="transmembrane region" description="Helical" evidence="7">
    <location>
        <begin position="74"/>
        <end position="93"/>
    </location>
</feature>
<sequence length="414" mass="46399">MINKRFFQILLFIVAVEIIYALPFVLIRLFRPSIIHAFDITNTQIGYCYTLYGATALVFYFFGGLIADRYQPKLLMSIALVTTGIGGLFLVFFPSLTTLYIMYVYWGITTILLFWSALIKATRIWGGKDQQIKAFGLLEGGRGIVAALIGTIGVVFFSTLLPEAASTSKVELQTVLKDVYLIVSVAVIIVGFLLLFLPNYNTKKDNIITRNSYKQNTMRAIKHPVVWMLMLIILSAYIGFRIADVFTQYTNEIYGYTDKESALFGVIISYLRPLVCLFIILFAKKATPTKWLIFGFLITTLSSFLLSLNVNLSLSYTINLLSLTSTLVGIYALRVVYFTIIEESNIPISITGTVVGIISIVGYSPDLFIGPLVGYYLDVVGGETGYQYLFIFLLLSSFIGLLASLFLHKTIRVR</sequence>
<evidence type="ECO:0000256" key="3">
    <source>
        <dbReference type="ARBA" id="ARBA00022475"/>
    </source>
</evidence>
<gene>
    <name evidence="9" type="ORF">WH52_05380</name>
</gene>
<dbReference type="Proteomes" id="UP000194221">
    <property type="component" value="Unassembled WGS sequence"/>
</dbReference>
<reference evidence="9 10" key="1">
    <citation type="submission" date="2015-03" db="EMBL/GenBank/DDBJ databases">
        <title>Genome sequence of Tenacibaculum sp. S2-2, isolated from intestinal microbiota of sea cucumber, Apostichopus japonicas.</title>
        <authorList>
            <person name="Shao Z."/>
            <person name="Wang L."/>
            <person name="Li X."/>
        </authorList>
    </citation>
    <scope>NUCLEOTIDE SEQUENCE [LARGE SCALE GENOMIC DNA]</scope>
    <source>
        <strain evidence="9 10">S2-2</strain>
    </source>
</reference>
<organism evidence="9 10">
    <name type="scientific">Tenacibaculum holothuriorum</name>
    <dbReference type="NCBI Taxonomy" id="1635173"/>
    <lineage>
        <taxon>Bacteria</taxon>
        <taxon>Pseudomonadati</taxon>
        <taxon>Bacteroidota</taxon>
        <taxon>Flavobacteriia</taxon>
        <taxon>Flavobacteriales</taxon>
        <taxon>Flavobacteriaceae</taxon>
        <taxon>Tenacibaculum</taxon>
    </lineage>
</organism>
<comment type="subcellular location">
    <subcellularLocation>
        <location evidence="1">Cell membrane</location>
        <topology evidence="1">Multi-pass membrane protein</topology>
    </subcellularLocation>
</comment>
<comment type="caution">
    <text evidence="9">The sequence shown here is derived from an EMBL/GenBank/DDBJ whole genome shotgun (WGS) entry which is preliminary data.</text>
</comment>
<dbReference type="InterPro" id="IPR011701">
    <property type="entry name" value="MFS"/>
</dbReference>
<dbReference type="Pfam" id="PF07690">
    <property type="entry name" value="MFS_1"/>
    <property type="match status" value="1"/>
</dbReference>
<evidence type="ECO:0000256" key="6">
    <source>
        <dbReference type="ARBA" id="ARBA00023136"/>
    </source>
</evidence>
<dbReference type="PROSITE" id="PS50850">
    <property type="entry name" value="MFS"/>
    <property type="match status" value="1"/>
</dbReference>
<dbReference type="RefSeq" id="WP_086029929.1">
    <property type="nucleotide sequence ID" value="NZ_LAPZ01000003.1"/>
</dbReference>
<keyword evidence="6 7" id="KW-0472">Membrane</keyword>
<dbReference type="InterPro" id="IPR050171">
    <property type="entry name" value="MFS_Transporters"/>
</dbReference>
<dbReference type="InParanoid" id="A0A1Y2PCN0"/>
<feature type="transmembrane region" description="Helical" evidence="7">
    <location>
        <begin position="49"/>
        <end position="67"/>
    </location>
</feature>
<dbReference type="STRING" id="1635173.WH52_05380"/>
<feature type="transmembrane region" description="Helical" evidence="7">
    <location>
        <begin position="314"/>
        <end position="333"/>
    </location>
</feature>
<feature type="transmembrane region" description="Helical" evidence="7">
    <location>
        <begin position="221"/>
        <end position="242"/>
    </location>
</feature>
<evidence type="ECO:0000256" key="4">
    <source>
        <dbReference type="ARBA" id="ARBA00022692"/>
    </source>
</evidence>
<protein>
    <recommendedName>
        <fullName evidence="8">Major facilitator superfamily (MFS) profile domain-containing protein</fullName>
    </recommendedName>
</protein>
<feature type="transmembrane region" description="Helical" evidence="7">
    <location>
        <begin position="140"/>
        <end position="159"/>
    </location>
</feature>
<keyword evidence="4 7" id="KW-0812">Transmembrane</keyword>
<evidence type="ECO:0000313" key="9">
    <source>
        <dbReference type="EMBL" id="OSY88216.1"/>
    </source>
</evidence>
<feature type="transmembrane region" description="Helical" evidence="7">
    <location>
        <begin position="290"/>
        <end position="308"/>
    </location>
</feature>
<feature type="transmembrane region" description="Helical" evidence="7">
    <location>
        <begin position="385"/>
        <end position="407"/>
    </location>
</feature>
<keyword evidence="3" id="KW-1003">Cell membrane</keyword>
<dbReference type="PANTHER" id="PTHR23517:SF3">
    <property type="entry name" value="INTEGRAL MEMBRANE TRANSPORT PROTEIN"/>
    <property type="match status" value="1"/>
</dbReference>
<feature type="transmembrane region" description="Helical" evidence="7">
    <location>
        <begin position="7"/>
        <end position="29"/>
    </location>
</feature>
<name>A0A1Y2PCN0_9FLAO</name>
<feature type="transmembrane region" description="Helical" evidence="7">
    <location>
        <begin position="345"/>
        <end position="365"/>
    </location>
</feature>
<dbReference type="FunCoup" id="A0A1Y2PCN0">
    <property type="interactions" value="345"/>
</dbReference>
<evidence type="ECO:0000256" key="7">
    <source>
        <dbReference type="SAM" id="Phobius"/>
    </source>
</evidence>
<dbReference type="EMBL" id="LAPZ01000003">
    <property type="protein sequence ID" value="OSY88216.1"/>
    <property type="molecule type" value="Genomic_DNA"/>
</dbReference>
<dbReference type="Gene3D" id="1.20.1250.20">
    <property type="entry name" value="MFS general substrate transporter like domains"/>
    <property type="match status" value="2"/>
</dbReference>
<dbReference type="AlphaFoldDB" id="A0A1Y2PCN0"/>
<keyword evidence="5 7" id="KW-1133">Transmembrane helix</keyword>
<dbReference type="OrthoDB" id="9773404at2"/>
<evidence type="ECO:0000256" key="1">
    <source>
        <dbReference type="ARBA" id="ARBA00004651"/>
    </source>
</evidence>
<evidence type="ECO:0000256" key="5">
    <source>
        <dbReference type="ARBA" id="ARBA00022989"/>
    </source>
</evidence>
<dbReference type="CDD" id="cd06174">
    <property type="entry name" value="MFS"/>
    <property type="match status" value="1"/>
</dbReference>
<accession>A0A1Y2PCN0</accession>
<feature type="domain" description="Major facilitator superfamily (MFS) profile" evidence="8">
    <location>
        <begin position="9"/>
        <end position="412"/>
    </location>
</feature>
<dbReference type="GO" id="GO:0005886">
    <property type="term" value="C:plasma membrane"/>
    <property type="evidence" value="ECO:0007669"/>
    <property type="project" value="UniProtKB-SubCell"/>
</dbReference>
<evidence type="ECO:0000256" key="2">
    <source>
        <dbReference type="ARBA" id="ARBA00022448"/>
    </source>
</evidence>